<dbReference type="Proteomes" id="UP001341840">
    <property type="component" value="Unassembled WGS sequence"/>
</dbReference>
<organism evidence="1 2">
    <name type="scientific">Stylosanthes scabra</name>
    <dbReference type="NCBI Taxonomy" id="79078"/>
    <lineage>
        <taxon>Eukaryota</taxon>
        <taxon>Viridiplantae</taxon>
        <taxon>Streptophyta</taxon>
        <taxon>Embryophyta</taxon>
        <taxon>Tracheophyta</taxon>
        <taxon>Spermatophyta</taxon>
        <taxon>Magnoliopsida</taxon>
        <taxon>eudicotyledons</taxon>
        <taxon>Gunneridae</taxon>
        <taxon>Pentapetalae</taxon>
        <taxon>rosids</taxon>
        <taxon>fabids</taxon>
        <taxon>Fabales</taxon>
        <taxon>Fabaceae</taxon>
        <taxon>Papilionoideae</taxon>
        <taxon>50 kb inversion clade</taxon>
        <taxon>dalbergioids sensu lato</taxon>
        <taxon>Dalbergieae</taxon>
        <taxon>Pterocarpus clade</taxon>
        <taxon>Stylosanthes</taxon>
    </lineage>
</organism>
<gene>
    <name evidence="1" type="ORF">PIB30_068964</name>
</gene>
<name>A0ABU6ULY8_9FABA</name>
<accession>A0ABU6ULY8</accession>
<evidence type="ECO:0000313" key="1">
    <source>
        <dbReference type="EMBL" id="MED6162286.1"/>
    </source>
</evidence>
<feature type="non-terminal residue" evidence="1">
    <location>
        <position position="1"/>
    </location>
</feature>
<comment type="caution">
    <text evidence="1">The sequence shown here is derived from an EMBL/GenBank/DDBJ whole genome shotgun (WGS) entry which is preliminary data.</text>
</comment>
<dbReference type="EMBL" id="JASCZI010121577">
    <property type="protein sequence ID" value="MED6162286.1"/>
    <property type="molecule type" value="Genomic_DNA"/>
</dbReference>
<reference evidence="1 2" key="1">
    <citation type="journal article" date="2023" name="Plants (Basel)">
        <title>Bridging the Gap: Combining Genomics and Transcriptomics Approaches to Understand Stylosanthes scabra, an Orphan Legume from the Brazilian Caatinga.</title>
        <authorList>
            <person name="Ferreira-Neto J.R.C."/>
            <person name="da Silva M.D."/>
            <person name="Binneck E."/>
            <person name="de Melo N.F."/>
            <person name="da Silva R.H."/>
            <person name="de Melo A.L.T.M."/>
            <person name="Pandolfi V."/>
            <person name="Bustamante F.O."/>
            <person name="Brasileiro-Vidal A.C."/>
            <person name="Benko-Iseppon A.M."/>
        </authorList>
    </citation>
    <scope>NUCLEOTIDE SEQUENCE [LARGE SCALE GENOMIC DNA]</scope>
    <source>
        <tissue evidence="1">Leaves</tissue>
    </source>
</reference>
<evidence type="ECO:0000313" key="2">
    <source>
        <dbReference type="Proteomes" id="UP001341840"/>
    </source>
</evidence>
<keyword evidence="2" id="KW-1185">Reference proteome</keyword>
<sequence length="72" mass="8203">IAEKMNGASDNTRLKVIEAAPTSQQDRFGVPLRSREWEGKIVVADPNQFTCESEHFRQQKDVTRACNQIKNN</sequence>
<protein>
    <submittedName>
        <fullName evidence="1">Uncharacterized protein</fullName>
    </submittedName>
</protein>
<proteinExistence type="predicted"/>